<dbReference type="FunFam" id="2.60.40.640:FF:000015">
    <property type="entry name" value="Vacuolar protein sorting-associated protein 26"/>
    <property type="match status" value="1"/>
</dbReference>
<dbReference type="Proteomes" id="UP000187209">
    <property type="component" value="Unassembled WGS sequence"/>
</dbReference>
<reference evidence="4 5" key="1">
    <citation type="submission" date="2016-11" db="EMBL/GenBank/DDBJ databases">
        <title>The macronuclear genome of Stentor coeruleus: a giant cell with tiny introns.</title>
        <authorList>
            <person name="Slabodnick M."/>
            <person name="Ruby J.G."/>
            <person name="Reiff S.B."/>
            <person name="Swart E.C."/>
            <person name="Gosai S."/>
            <person name="Prabakaran S."/>
            <person name="Witkowska E."/>
            <person name="Larue G.E."/>
            <person name="Fisher S."/>
            <person name="Freeman R.M."/>
            <person name="Gunawardena J."/>
            <person name="Chu W."/>
            <person name="Stover N.A."/>
            <person name="Gregory B.D."/>
            <person name="Nowacki M."/>
            <person name="Derisi J."/>
            <person name="Roy S.W."/>
            <person name="Marshall W.F."/>
            <person name="Sood P."/>
        </authorList>
    </citation>
    <scope>NUCLEOTIDE SEQUENCE [LARGE SCALE GENOMIC DNA]</scope>
    <source>
        <strain evidence="4">WM001</strain>
    </source>
</reference>
<sequence length="298" mass="34612">MFGAKGELSIELEGLDQRKKVPFKDQSGKESLLPVFSADEDIIGKVNLNLVKGKKFEHQGIKIELYGRIGMDYIDISYEKNQTSDFISLSRELEPPGAITQNISIPFSFNKVEKQYETYTGRYCRLRYFIKATVTRKVSSNMVKEIEFAVLNCQSEVEENSPIKMEVGIEECLHIEFEYNRQKYSLKDCIVGKVYFLLVRIRIKYMELAIIRRETIGAGASATNENETIAKYEVMDGAPVRGENIPIRMFLGAFELTPTYYNVNNKFSVRHFLNLVLVDEEDRRYFKQQEIILWRKEL</sequence>
<keyword evidence="5" id="KW-1185">Reference proteome</keyword>
<dbReference type="Pfam" id="PF03643">
    <property type="entry name" value="Vps26"/>
    <property type="match status" value="1"/>
</dbReference>
<dbReference type="Gene3D" id="2.60.40.640">
    <property type="match status" value="2"/>
</dbReference>
<protein>
    <recommendedName>
        <fullName evidence="6">Vacuolar protein sorting-associated protein 26</fullName>
    </recommendedName>
</protein>
<accession>A0A1R2CXM3</accession>
<gene>
    <name evidence="4" type="ORF">SteCoe_3203</name>
</gene>
<dbReference type="InterPro" id="IPR014752">
    <property type="entry name" value="Arrestin-like_C"/>
</dbReference>
<keyword evidence="2" id="KW-0813">Transport</keyword>
<evidence type="ECO:0000256" key="2">
    <source>
        <dbReference type="ARBA" id="ARBA00022448"/>
    </source>
</evidence>
<comment type="similarity">
    <text evidence="1">Belongs to the VPS26 family.</text>
</comment>
<keyword evidence="3" id="KW-0653">Protein transport</keyword>
<dbReference type="GO" id="GO:0030904">
    <property type="term" value="C:retromer complex"/>
    <property type="evidence" value="ECO:0007669"/>
    <property type="project" value="UniProtKB-ARBA"/>
</dbReference>
<organism evidence="4 5">
    <name type="scientific">Stentor coeruleus</name>
    <dbReference type="NCBI Taxonomy" id="5963"/>
    <lineage>
        <taxon>Eukaryota</taxon>
        <taxon>Sar</taxon>
        <taxon>Alveolata</taxon>
        <taxon>Ciliophora</taxon>
        <taxon>Postciliodesmatophora</taxon>
        <taxon>Heterotrichea</taxon>
        <taxon>Heterotrichida</taxon>
        <taxon>Stentoridae</taxon>
        <taxon>Stentor</taxon>
    </lineage>
</organism>
<dbReference type="InterPro" id="IPR028934">
    <property type="entry name" value="Vps26-related"/>
</dbReference>
<evidence type="ECO:0000313" key="5">
    <source>
        <dbReference type="Proteomes" id="UP000187209"/>
    </source>
</evidence>
<dbReference type="GO" id="GO:0006886">
    <property type="term" value="P:intracellular protein transport"/>
    <property type="evidence" value="ECO:0007669"/>
    <property type="project" value="InterPro"/>
</dbReference>
<dbReference type="PANTHER" id="PTHR12233">
    <property type="entry name" value="VACUOLAR PROTEIN SORTING 26 RELATED"/>
    <property type="match status" value="1"/>
</dbReference>
<name>A0A1R2CXM3_9CILI</name>
<dbReference type="AlphaFoldDB" id="A0A1R2CXM3"/>
<proteinExistence type="inferred from homology"/>
<evidence type="ECO:0000313" key="4">
    <source>
        <dbReference type="EMBL" id="OMJ93759.1"/>
    </source>
</evidence>
<evidence type="ECO:0000256" key="1">
    <source>
        <dbReference type="ARBA" id="ARBA00009100"/>
    </source>
</evidence>
<dbReference type="OrthoDB" id="3821113at2759"/>
<evidence type="ECO:0008006" key="6">
    <source>
        <dbReference type="Google" id="ProtNLM"/>
    </source>
</evidence>
<evidence type="ECO:0000256" key="3">
    <source>
        <dbReference type="ARBA" id="ARBA00022927"/>
    </source>
</evidence>
<dbReference type="EMBL" id="MPUH01000037">
    <property type="protein sequence ID" value="OMJ93759.1"/>
    <property type="molecule type" value="Genomic_DNA"/>
</dbReference>
<comment type="caution">
    <text evidence="4">The sequence shown here is derived from an EMBL/GenBank/DDBJ whole genome shotgun (WGS) entry which is preliminary data.</text>
</comment>